<gene>
    <name evidence="1" type="ORF">GCM10011403_08390</name>
</gene>
<accession>A0A917GPH2</accession>
<evidence type="ECO:0000313" key="1">
    <source>
        <dbReference type="EMBL" id="GGG53560.1"/>
    </source>
</evidence>
<dbReference type="RefSeq" id="WP_068809937.1">
    <property type="nucleotide sequence ID" value="NZ_BMIY01000003.1"/>
</dbReference>
<keyword evidence="2" id="KW-1185">Reference proteome</keyword>
<organism evidence="1 2">
    <name type="scientific">Pseudohongiella nitratireducens</name>
    <dbReference type="NCBI Taxonomy" id="1768907"/>
    <lineage>
        <taxon>Bacteria</taxon>
        <taxon>Pseudomonadati</taxon>
        <taxon>Pseudomonadota</taxon>
        <taxon>Gammaproteobacteria</taxon>
        <taxon>Pseudomonadales</taxon>
        <taxon>Pseudohongiellaceae</taxon>
        <taxon>Pseudohongiella</taxon>
    </lineage>
</organism>
<reference evidence="1" key="1">
    <citation type="journal article" date="2014" name="Int. J. Syst. Evol. Microbiol.">
        <title>Complete genome sequence of Corynebacterium casei LMG S-19264T (=DSM 44701T), isolated from a smear-ripened cheese.</title>
        <authorList>
            <consortium name="US DOE Joint Genome Institute (JGI-PGF)"/>
            <person name="Walter F."/>
            <person name="Albersmeier A."/>
            <person name="Kalinowski J."/>
            <person name="Ruckert C."/>
        </authorList>
    </citation>
    <scope>NUCLEOTIDE SEQUENCE</scope>
    <source>
        <strain evidence="1">CGMCC 1.15425</strain>
    </source>
</reference>
<dbReference type="OrthoDB" id="5700647at2"/>
<proteinExistence type="predicted"/>
<comment type="caution">
    <text evidence="1">The sequence shown here is derived from an EMBL/GenBank/DDBJ whole genome shotgun (WGS) entry which is preliminary data.</text>
</comment>
<name>A0A917GPH2_9GAMM</name>
<protein>
    <submittedName>
        <fullName evidence="1">Uncharacterized protein</fullName>
    </submittedName>
</protein>
<dbReference type="EMBL" id="BMIY01000003">
    <property type="protein sequence ID" value="GGG53560.1"/>
    <property type="molecule type" value="Genomic_DNA"/>
</dbReference>
<dbReference type="Proteomes" id="UP000627715">
    <property type="component" value="Unassembled WGS sequence"/>
</dbReference>
<reference evidence="1" key="2">
    <citation type="submission" date="2020-09" db="EMBL/GenBank/DDBJ databases">
        <authorList>
            <person name="Sun Q."/>
            <person name="Zhou Y."/>
        </authorList>
    </citation>
    <scope>NUCLEOTIDE SEQUENCE</scope>
    <source>
        <strain evidence="1">CGMCC 1.15425</strain>
    </source>
</reference>
<sequence length="188" mass="21219">MILNSVLLMKCSAWRGMVFLVLMISLAGCQSLTGSNTWPDDVPERGFFLNAYEVDAENQQEQTQQQYLNWIIRFYQGSDLMSTGWNELTPAVLMGMSGETLTAAEKESSELGLAISSEWAKDNSVREINTAMLSLWGTVMLSVEQPEERLRALRQIASDVNAIMRGELTAEEISDERYMTLLDLPEFF</sequence>
<evidence type="ECO:0000313" key="2">
    <source>
        <dbReference type="Proteomes" id="UP000627715"/>
    </source>
</evidence>
<dbReference type="AlphaFoldDB" id="A0A917GPH2"/>